<gene>
    <name evidence="1" type="ORF">NCTC10359_01145</name>
</gene>
<evidence type="ECO:0000313" key="2">
    <source>
        <dbReference type="Proteomes" id="UP000254437"/>
    </source>
</evidence>
<dbReference type="AlphaFoldDB" id="A0A378TSP8"/>
<proteinExistence type="predicted"/>
<evidence type="ECO:0008006" key="3">
    <source>
        <dbReference type="Google" id="ProtNLM"/>
    </source>
</evidence>
<evidence type="ECO:0000313" key="1">
    <source>
        <dbReference type="EMBL" id="STZ62743.1"/>
    </source>
</evidence>
<sequence length="258" mass="28841">MSKIDYVFFKETGVHKVILKGKKVRMTPIVQYGIYLPDPFSSTVHRASSKKMGDFDACINGQWYGYNIGTNANQGLSILANDKVYGMPSSGLWSISQTLDYQWIVKEGDPTTQHHTGIGGLCPLIINSLLYGEKNVYTKSDLQDVVSYGEPKPEHKKYLIQRSSTKFSTLNSKSLGVGKIGFGIKSNGNVVIFLEEDKTAKMSYYKFRNLFEGEGCIHAFACDGSDSVFLYLNKKWKVRAALHKDNTQTSGIGFRIDD</sequence>
<organism evidence="1 2">
    <name type="scientific">Moraxella lacunata</name>
    <dbReference type="NCBI Taxonomy" id="477"/>
    <lineage>
        <taxon>Bacteria</taxon>
        <taxon>Pseudomonadati</taxon>
        <taxon>Pseudomonadota</taxon>
        <taxon>Gammaproteobacteria</taxon>
        <taxon>Moraxellales</taxon>
        <taxon>Moraxellaceae</taxon>
        <taxon>Moraxella</taxon>
    </lineage>
</organism>
<reference evidence="1 2" key="1">
    <citation type="submission" date="2018-06" db="EMBL/GenBank/DDBJ databases">
        <authorList>
            <consortium name="Pathogen Informatics"/>
            <person name="Doyle S."/>
        </authorList>
    </citation>
    <scope>NUCLEOTIDE SEQUENCE [LARGE SCALE GENOMIC DNA]</scope>
    <source>
        <strain evidence="1 2">NCTC10359</strain>
    </source>
</reference>
<dbReference type="Proteomes" id="UP000254437">
    <property type="component" value="Unassembled WGS sequence"/>
</dbReference>
<name>A0A378TSP8_MORLA</name>
<dbReference type="STRING" id="477.A9309_11680"/>
<accession>A0A378TSP8</accession>
<protein>
    <recommendedName>
        <fullName evidence="3">Phosphodiester glycosidase domain-containing protein</fullName>
    </recommendedName>
</protein>
<dbReference type="EMBL" id="UGQU01000002">
    <property type="protein sequence ID" value="STZ62743.1"/>
    <property type="molecule type" value="Genomic_DNA"/>
</dbReference>
<dbReference type="RefSeq" id="WP_115006506.1">
    <property type="nucleotide sequence ID" value="NZ_UGQU01000002.1"/>
</dbReference>